<dbReference type="AlphaFoldDB" id="A0AAW0Q5F5"/>
<keyword evidence="1" id="KW-0732">Signal</keyword>
<dbReference type="PANTHER" id="PTHR38706:SF2">
    <property type="match status" value="1"/>
</dbReference>
<dbReference type="PROSITE" id="PS51257">
    <property type="entry name" value="PROKAR_LIPOPROTEIN"/>
    <property type="match status" value="1"/>
</dbReference>
<feature type="chain" id="PRO_5043754638" evidence="1">
    <location>
        <begin position="25"/>
        <end position="209"/>
    </location>
</feature>
<keyword evidence="3" id="KW-1185">Reference proteome</keyword>
<feature type="signal peptide" evidence="1">
    <location>
        <begin position="1"/>
        <end position="24"/>
    </location>
</feature>
<evidence type="ECO:0000256" key="1">
    <source>
        <dbReference type="SAM" id="SignalP"/>
    </source>
</evidence>
<dbReference type="PANTHER" id="PTHR38706">
    <property type="entry name" value="SI:CH211-198C19.1-RELATED"/>
    <property type="match status" value="1"/>
</dbReference>
<reference evidence="3" key="1">
    <citation type="submission" date="2024-04" db="EMBL/GenBank/DDBJ databases">
        <title>Salinicola lusitanus LLJ914,a marine bacterium isolated from the Okinawa Trough.</title>
        <authorList>
            <person name="Li J."/>
        </authorList>
    </citation>
    <scope>NUCLEOTIDE SEQUENCE [LARGE SCALE GENOMIC DNA]</scope>
</reference>
<sequence>MTTSREVPFIVQICLLTLVLSCEAAHQRLKSLNDLKKIDFGQPVPKHSLLLLHWFANVIDIDNNNVLLLTFDPNSEDFGSHHYGNFEDMLDPLPRGHRYYTVGNLHEDTSDELPDYVLNPPVREYVGTNMDRIIFRVRERTSGDHRIDQVYLTQHYRQDEHQGTRYNPEYTYRISTTLLHELRLYSVEYNPRSMFELRDMFDSDARDHS</sequence>
<protein>
    <submittedName>
        <fullName evidence="2">Uncharacterized protein</fullName>
    </submittedName>
</protein>
<dbReference type="EMBL" id="JBBPFD010000002">
    <property type="protein sequence ID" value="KAK7940280.1"/>
    <property type="molecule type" value="Genomic_DNA"/>
</dbReference>
<evidence type="ECO:0000313" key="2">
    <source>
        <dbReference type="EMBL" id="KAK7940280.1"/>
    </source>
</evidence>
<comment type="caution">
    <text evidence="2">The sequence shown here is derived from an EMBL/GenBank/DDBJ whole genome shotgun (WGS) entry which is preliminary data.</text>
</comment>
<name>A0AAW0Q5F5_9GOBI</name>
<organism evidence="2 3">
    <name type="scientific">Mugilogobius chulae</name>
    <name type="common">yellowstripe goby</name>
    <dbReference type="NCBI Taxonomy" id="88201"/>
    <lineage>
        <taxon>Eukaryota</taxon>
        <taxon>Metazoa</taxon>
        <taxon>Chordata</taxon>
        <taxon>Craniata</taxon>
        <taxon>Vertebrata</taxon>
        <taxon>Euteleostomi</taxon>
        <taxon>Actinopterygii</taxon>
        <taxon>Neopterygii</taxon>
        <taxon>Teleostei</taxon>
        <taxon>Neoteleostei</taxon>
        <taxon>Acanthomorphata</taxon>
        <taxon>Gobiaria</taxon>
        <taxon>Gobiiformes</taxon>
        <taxon>Gobioidei</taxon>
        <taxon>Gobiidae</taxon>
        <taxon>Gobionellinae</taxon>
        <taxon>Mugilogobius</taxon>
    </lineage>
</organism>
<evidence type="ECO:0000313" key="3">
    <source>
        <dbReference type="Proteomes" id="UP001460270"/>
    </source>
</evidence>
<gene>
    <name evidence="2" type="ORF">WMY93_003606</name>
</gene>
<dbReference type="Proteomes" id="UP001460270">
    <property type="component" value="Unassembled WGS sequence"/>
</dbReference>
<accession>A0AAW0Q5F5</accession>
<proteinExistence type="predicted"/>